<keyword evidence="6 7" id="KW-0520">NAD</keyword>
<dbReference type="FunFam" id="3.40.50.620:FF:000106">
    <property type="entry name" value="Glutamine-dependent NAD(+) synthetase"/>
    <property type="match status" value="1"/>
</dbReference>
<feature type="binding site" evidence="7">
    <location>
        <position position="177"/>
    </location>
    <ligand>
        <name>L-glutamine</name>
        <dbReference type="ChEBI" id="CHEBI:58359"/>
    </ligand>
</feature>
<feature type="binding site" evidence="7">
    <location>
        <position position="390"/>
    </location>
    <ligand>
        <name>deamido-NAD(+)</name>
        <dbReference type="ChEBI" id="CHEBI:58437"/>
        <note>ligand shared between two neighboring subunits</note>
    </ligand>
</feature>
<feature type="active site" description="Proton acceptor" evidence="9">
    <location>
        <position position="41"/>
    </location>
</feature>
<dbReference type="HAMAP" id="MF_02090">
    <property type="entry name" value="NadE_glutamine_dep"/>
    <property type="match status" value="1"/>
</dbReference>
<dbReference type="EMBL" id="MEUB01000014">
    <property type="protein sequence ID" value="OGC23831.1"/>
    <property type="molecule type" value="Genomic_DNA"/>
</dbReference>
<dbReference type="GO" id="GO:0004359">
    <property type="term" value="F:glutaminase activity"/>
    <property type="evidence" value="ECO:0007669"/>
    <property type="project" value="InterPro"/>
</dbReference>
<protein>
    <recommendedName>
        <fullName evidence="7 8">Glutamine-dependent NAD(+) synthetase</fullName>
        <ecNumber evidence="7 8">6.3.5.1</ecNumber>
    </recommendedName>
    <alternativeName>
        <fullName evidence="7 8">NAD(+) synthase [glutamine-hydrolyzing]</fullName>
    </alternativeName>
</protein>
<evidence type="ECO:0000256" key="3">
    <source>
        <dbReference type="ARBA" id="ARBA00022598"/>
    </source>
</evidence>
<comment type="function">
    <text evidence="7">Catalyzes the ATP-dependent amidation of deamido-NAD to form NAD. Uses L-glutamine as a nitrogen source.</text>
</comment>
<dbReference type="PANTHER" id="PTHR23090:SF9">
    <property type="entry name" value="GLUTAMINE-DEPENDENT NAD(+) SYNTHETASE"/>
    <property type="match status" value="1"/>
</dbReference>
<evidence type="ECO:0000256" key="8">
    <source>
        <dbReference type="PIRNR" id="PIRNR006630"/>
    </source>
</evidence>
<dbReference type="InterPro" id="IPR000132">
    <property type="entry name" value="Nitrilase/CN_hydratase_CS"/>
</dbReference>
<evidence type="ECO:0000313" key="13">
    <source>
        <dbReference type="Proteomes" id="UP000178417"/>
    </source>
</evidence>
<feature type="binding site" evidence="7">
    <location>
        <position position="511"/>
    </location>
    <ligand>
        <name>deamido-NAD(+)</name>
        <dbReference type="ChEBI" id="CHEBI:58437"/>
        <note>ligand shared between two neighboring subunits</note>
    </ligand>
</feature>
<gene>
    <name evidence="7" type="primary">nadE</name>
    <name evidence="12" type="ORF">A2310_04360</name>
</gene>
<dbReference type="Pfam" id="PF02540">
    <property type="entry name" value="NAD_synthase"/>
    <property type="match status" value="1"/>
</dbReference>
<sequence length="541" mass="60690">MKIAIAQINSTVGDLDKNTEKIILFIANAKKAGADIVVFPELAITGYPPEDLVLKTQFVTDNLSCLEKIVKKSCDIAVYIGFVDRVKDDLFNAAAFIVEKKIKKIYHKINLPNYSVFDEKRYFKEGETPSLVTYKGVKIGLGICEDVWVNKSPYLKASKSGAKLMLNINASPYHIGKIKERGKILSALARKTKSYIVYVNMIGGQDELVFDGGSMVFGPKGNLFASASQYKEEMVVIDLEKKEKINPWLDHPSEIYGALVLGTKDYVEKNGFSDILIGLSGGIDSALTLVIAVDALGKEHVHPVFMPSQYTTDQSYTDSKILCENLEVEMLEISIKDVFDSYLKKLNPQFKGKPQNIAEENLQARIRGNYLMALSNKFGWLVLTTGNKSEMSTGYCTLYGDMSGGFAVIKDVPKTMVYELARWINSVQFAVYSLQKRKRVIPQSIIKRAPTAELAPNQKDQDTLPPYDVLDKIMKAYVEENKCRGEVCDLSGIDEKTVKHVIGMIDYSEYKRRQSPPGPRITPRAFGKDWRLPITNGYRQR</sequence>
<feature type="binding site" evidence="7">
    <location>
        <position position="114"/>
    </location>
    <ligand>
        <name>L-glutamine</name>
        <dbReference type="ChEBI" id="CHEBI:58359"/>
    </ligand>
</feature>
<evidence type="ECO:0000256" key="7">
    <source>
        <dbReference type="HAMAP-Rule" id="MF_02090"/>
    </source>
</evidence>
<dbReference type="PROSITE" id="PS00920">
    <property type="entry name" value="NITRIL_CHT_1"/>
    <property type="match status" value="1"/>
</dbReference>
<proteinExistence type="inferred from homology"/>
<evidence type="ECO:0000313" key="12">
    <source>
        <dbReference type="EMBL" id="OGC23831.1"/>
    </source>
</evidence>
<dbReference type="Gene3D" id="3.40.50.620">
    <property type="entry name" value="HUPs"/>
    <property type="match status" value="1"/>
</dbReference>
<dbReference type="NCBIfam" id="NF010588">
    <property type="entry name" value="PRK13981.1"/>
    <property type="match status" value="1"/>
</dbReference>
<feature type="binding site" evidence="7">
    <location>
        <begin position="278"/>
        <end position="285"/>
    </location>
    <ligand>
        <name>ATP</name>
        <dbReference type="ChEBI" id="CHEBI:30616"/>
    </ligand>
</feature>
<dbReference type="InterPro" id="IPR014445">
    <property type="entry name" value="Gln-dep_NAD_synthase"/>
</dbReference>
<comment type="pathway">
    <text evidence="1 7 8">Cofactor biosynthesis; NAD(+) biosynthesis; NAD(+) from deamido-NAD(+) (L-Gln route): step 1/1.</text>
</comment>
<dbReference type="InterPro" id="IPR003010">
    <property type="entry name" value="C-N_Hydrolase"/>
</dbReference>
<comment type="catalytic activity">
    <reaction evidence="7 8">
        <text>deamido-NAD(+) + L-glutamine + ATP + H2O = L-glutamate + AMP + diphosphate + NAD(+) + H(+)</text>
        <dbReference type="Rhea" id="RHEA:24384"/>
        <dbReference type="ChEBI" id="CHEBI:15377"/>
        <dbReference type="ChEBI" id="CHEBI:15378"/>
        <dbReference type="ChEBI" id="CHEBI:29985"/>
        <dbReference type="ChEBI" id="CHEBI:30616"/>
        <dbReference type="ChEBI" id="CHEBI:33019"/>
        <dbReference type="ChEBI" id="CHEBI:57540"/>
        <dbReference type="ChEBI" id="CHEBI:58359"/>
        <dbReference type="ChEBI" id="CHEBI:58437"/>
        <dbReference type="ChEBI" id="CHEBI:456215"/>
        <dbReference type="EC" id="6.3.5.1"/>
    </reaction>
</comment>
<feature type="binding site" evidence="7">
    <location>
        <position position="361"/>
    </location>
    <ligand>
        <name>deamido-NAD(+)</name>
        <dbReference type="ChEBI" id="CHEBI:58437"/>
        <note>ligand shared between two neighboring subunits</note>
    </ligand>
</feature>
<dbReference type="AlphaFoldDB" id="A0A1F4STS4"/>
<keyword evidence="4 7" id="KW-0547">Nucleotide-binding</keyword>
<dbReference type="GO" id="GO:0009435">
    <property type="term" value="P:NAD+ biosynthetic process"/>
    <property type="evidence" value="ECO:0007669"/>
    <property type="project" value="UniProtKB-UniRule"/>
</dbReference>
<evidence type="ECO:0000259" key="11">
    <source>
        <dbReference type="PROSITE" id="PS50263"/>
    </source>
</evidence>
<dbReference type="InterPro" id="IPR022310">
    <property type="entry name" value="NAD/GMP_synthase"/>
</dbReference>
<dbReference type="GO" id="GO:0003952">
    <property type="term" value="F:NAD+ synthase (glutamine-hydrolyzing) activity"/>
    <property type="evidence" value="ECO:0007669"/>
    <property type="project" value="UniProtKB-UniRule"/>
</dbReference>
<evidence type="ECO:0000256" key="4">
    <source>
        <dbReference type="ARBA" id="ARBA00022741"/>
    </source>
</evidence>
<evidence type="ECO:0000256" key="2">
    <source>
        <dbReference type="ARBA" id="ARBA00007145"/>
    </source>
</evidence>
<comment type="caution">
    <text evidence="7">Lacks conserved residue(s) required for the propagation of feature annotation.</text>
</comment>
<dbReference type="Pfam" id="PF00795">
    <property type="entry name" value="CN_hydrolase"/>
    <property type="match status" value="1"/>
</dbReference>
<evidence type="ECO:0000256" key="1">
    <source>
        <dbReference type="ARBA" id="ARBA00005188"/>
    </source>
</evidence>
<dbReference type="PANTHER" id="PTHR23090">
    <property type="entry name" value="NH 3 /GLUTAMINE-DEPENDENT NAD + SYNTHETASE"/>
    <property type="match status" value="1"/>
</dbReference>
<dbReference type="Gene3D" id="3.60.110.10">
    <property type="entry name" value="Carbon-nitrogen hydrolase"/>
    <property type="match status" value="1"/>
</dbReference>
<dbReference type="PROSITE" id="PS50263">
    <property type="entry name" value="CN_HYDROLASE"/>
    <property type="match status" value="1"/>
</dbReference>
<organism evidence="12 13">
    <name type="scientific">candidate division WOR-1 bacterium RIFOXYB2_FULL_37_13</name>
    <dbReference type="NCBI Taxonomy" id="1802579"/>
    <lineage>
        <taxon>Bacteria</taxon>
        <taxon>Bacillati</taxon>
        <taxon>Saganbacteria</taxon>
    </lineage>
</organism>
<dbReference type="STRING" id="1802579.A2310_04360"/>
<comment type="similarity">
    <text evidence="2 7 8">In the C-terminal section; belongs to the NAD synthetase family.</text>
</comment>
<dbReference type="PIRSF" id="PIRSF006630">
    <property type="entry name" value="NADS_GAT"/>
    <property type="match status" value="1"/>
</dbReference>
<reference evidence="12 13" key="1">
    <citation type="journal article" date="2016" name="Nat. Commun.">
        <title>Thousands of microbial genomes shed light on interconnected biogeochemical processes in an aquifer system.</title>
        <authorList>
            <person name="Anantharaman K."/>
            <person name="Brown C.T."/>
            <person name="Hug L.A."/>
            <person name="Sharon I."/>
            <person name="Castelle C.J."/>
            <person name="Probst A.J."/>
            <person name="Thomas B.C."/>
            <person name="Singh A."/>
            <person name="Wilkins M.J."/>
            <person name="Karaoz U."/>
            <person name="Brodie E.L."/>
            <person name="Williams K.H."/>
            <person name="Hubbard S.S."/>
            <person name="Banfield J.F."/>
        </authorList>
    </citation>
    <scope>NUCLEOTIDE SEQUENCE [LARGE SCALE GENOMIC DNA]</scope>
</reference>
<dbReference type="GO" id="GO:0005737">
    <property type="term" value="C:cytoplasm"/>
    <property type="evidence" value="ECO:0007669"/>
    <property type="project" value="InterPro"/>
</dbReference>
<name>A0A1F4STS4_UNCSA</name>
<dbReference type="Proteomes" id="UP000178417">
    <property type="component" value="Unassembled WGS sequence"/>
</dbReference>
<evidence type="ECO:0000256" key="10">
    <source>
        <dbReference type="RuleBase" id="RU003811"/>
    </source>
</evidence>
<evidence type="ECO:0000256" key="9">
    <source>
        <dbReference type="PROSITE-ProRule" id="PRU10139"/>
    </source>
</evidence>
<feature type="binding site" evidence="7">
    <location>
        <position position="385"/>
    </location>
    <ligand>
        <name>ATP</name>
        <dbReference type="ChEBI" id="CHEBI:30616"/>
    </ligand>
</feature>
<dbReference type="GO" id="GO:0000257">
    <property type="term" value="F:nitrilase activity"/>
    <property type="evidence" value="ECO:0007669"/>
    <property type="project" value="UniProtKB-ARBA"/>
</dbReference>
<dbReference type="UniPathway" id="UPA00253">
    <property type="reaction ID" value="UER00334"/>
</dbReference>
<dbReference type="GO" id="GO:0005524">
    <property type="term" value="F:ATP binding"/>
    <property type="evidence" value="ECO:0007669"/>
    <property type="project" value="UniProtKB-UniRule"/>
</dbReference>
<evidence type="ECO:0000256" key="6">
    <source>
        <dbReference type="ARBA" id="ARBA00023027"/>
    </source>
</evidence>
<dbReference type="InterPro" id="IPR014729">
    <property type="entry name" value="Rossmann-like_a/b/a_fold"/>
</dbReference>
<dbReference type="SUPFAM" id="SSF56317">
    <property type="entry name" value="Carbon-nitrogen hydrolase"/>
    <property type="match status" value="1"/>
</dbReference>
<keyword evidence="3 7" id="KW-0436">Ligase</keyword>
<feature type="binding site" evidence="7">
    <location>
        <position position="171"/>
    </location>
    <ligand>
        <name>L-glutamine</name>
        <dbReference type="ChEBI" id="CHEBI:58359"/>
    </ligand>
</feature>
<feature type="active site" description="Nucleophile; for glutaminase activity" evidence="7">
    <location>
        <position position="144"/>
    </location>
</feature>
<comment type="caution">
    <text evidence="12">The sequence shown here is derived from an EMBL/GenBank/DDBJ whole genome shotgun (WGS) entry which is preliminary data.</text>
</comment>
<dbReference type="CDD" id="cd00553">
    <property type="entry name" value="NAD_synthase"/>
    <property type="match status" value="1"/>
</dbReference>
<dbReference type="EC" id="6.3.5.1" evidence="7 8"/>
<feature type="domain" description="CN hydrolase" evidence="11">
    <location>
        <begin position="1"/>
        <end position="241"/>
    </location>
</feature>
<dbReference type="CDD" id="cd07570">
    <property type="entry name" value="GAT_Gln-NAD-synth"/>
    <property type="match status" value="1"/>
</dbReference>
<evidence type="ECO:0000256" key="5">
    <source>
        <dbReference type="ARBA" id="ARBA00022840"/>
    </source>
</evidence>
<feature type="active site" description="Proton acceptor; for glutaminase activity" evidence="7">
    <location>
        <position position="41"/>
    </location>
</feature>
<dbReference type="InterPro" id="IPR036526">
    <property type="entry name" value="C-N_Hydrolase_sf"/>
</dbReference>
<feature type="active site" description="For glutaminase activity" evidence="7">
    <location>
        <position position="108"/>
    </location>
</feature>
<dbReference type="GO" id="GO:0008795">
    <property type="term" value="F:NAD+ synthase activity"/>
    <property type="evidence" value="ECO:0007669"/>
    <property type="project" value="UniProtKB-UniRule"/>
</dbReference>
<comment type="similarity">
    <text evidence="10">Belongs to the NAD synthetase family.</text>
</comment>
<dbReference type="NCBIfam" id="TIGR00552">
    <property type="entry name" value="nadE"/>
    <property type="match status" value="1"/>
</dbReference>
<accession>A0A1F4STS4</accession>
<keyword evidence="5 7" id="KW-0067">ATP-binding</keyword>
<dbReference type="SUPFAM" id="SSF52402">
    <property type="entry name" value="Adenine nucleotide alpha hydrolases-like"/>
    <property type="match status" value="1"/>
</dbReference>
<dbReference type="InterPro" id="IPR003694">
    <property type="entry name" value="NAD_synthase"/>
</dbReference>